<sequence>MHFHGYLWVGDKAEFDRESARRPPSPTPPTDTSPPDVRERYRQATAEWRVTGLPPLETAYWLVKPAALIQGTWDEPKEAADWLGERLAEHAPRFVPAADRDAARLAGRTAHAVATLGWGGDISLGHYLRRPLFLSLAVVACSPNRAHSELECPLARGLRGRRAGT</sequence>
<proteinExistence type="predicted"/>
<dbReference type="AlphaFoldDB" id="A0A2A2CYE3"/>
<evidence type="ECO:0000313" key="3">
    <source>
        <dbReference type="Proteomes" id="UP000218944"/>
    </source>
</evidence>
<organism evidence="2 3">
    <name type="scientific">Streptomyces albireticuli</name>
    <dbReference type="NCBI Taxonomy" id="1940"/>
    <lineage>
        <taxon>Bacteria</taxon>
        <taxon>Bacillati</taxon>
        <taxon>Actinomycetota</taxon>
        <taxon>Actinomycetes</taxon>
        <taxon>Kitasatosporales</taxon>
        <taxon>Streptomycetaceae</taxon>
        <taxon>Streptomyces</taxon>
    </lineage>
</organism>
<name>A0A2A2CYE3_9ACTN</name>
<evidence type="ECO:0000256" key="1">
    <source>
        <dbReference type="SAM" id="MobiDB-lite"/>
    </source>
</evidence>
<gene>
    <name evidence="2" type="ORF">CK936_35950</name>
</gene>
<feature type="region of interest" description="Disordered" evidence="1">
    <location>
        <begin position="15"/>
        <end position="38"/>
    </location>
</feature>
<reference evidence="2 3" key="1">
    <citation type="submission" date="2017-08" db="EMBL/GenBank/DDBJ databases">
        <title>Genome sequence of Streptomyces albireticuli NRRL B-1670.</title>
        <authorList>
            <person name="Graham D.E."/>
            <person name="Mahan K.M."/>
            <person name="Klingeman D.M."/>
            <person name="Hettich R.L."/>
            <person name="Parry R.J."/>
            <person name="Spain J.C."/>
        </authorList>
    </citation>
    <scope>NUCLEOTIDE SEQUENCE [LARGE SCALE GENOMIC DNA]</scope>
    <source>
        <strain evidence="2 3">NRRL B-1670</strain>
    </source>
</reference>
<dbReference type="RefSeq" id="WP_095585122.1">
    <property type="nucleotide sequence ID" value="NZ_JAJQQQ010000007.1"/>
</dbReference>
<dbReference type="Proteomes" id="UP000218944">
    <property type="component" value="Unassembled WGS sequence"/>
</dbReference>
<dbReference type="EMBL" id="NSJV01000694">
    <property type="protein sequence ID" value="PAU44244.1"/>
    <property type="molecule type" value="Genomic_DNA"/>
</dbReference>
<comment type="caution">
    <text evidence="2">The sequence shown here is derived from an EMBL/GenBank/DDBJ whole genome shotgun (WGS) entry which is preliminary data.</text>
</comment>
<protein>
    <submittedName>
        <fullName evidence="2">Uncharacterized protein</fullName>
    </submittedName>
</protein>
<feature type="compositionally biased region" description="Pro residues" evidence="1">
    <location>
        <begin position="23"/>
        <end position="32"/>
    </location>
</feature>
<evidence type="ECO:0000313" key="2">
    <source>
        <dbReference type="EMBL" id="PAU44244.1"/>
    </source>
</evidence>
<accession>A0A2A2CYE3</accession>
<keyword evidence="3" id="KW-1185">Reference proteome</keyword>